<comment type="similarity">
    <text evidence="1">Belongs to the short-chain dehydrogenases/reductases (SDR) family.</text>
</comment>
<dbReference type="PANTHER" id="PTHR43975">
    <property type="entry name" value="ZGC:101858"/>
    <property type="match status" value="1"/>
</dbReference>
<name>A0ABV1KVQ5_9BACL</name>
<dbReference type="Pfam" id="PF13561">
    <property type="entry name" value="adh_short_C2"/>
    <property type="match status" value="1"/>
</dbReference>
<keyword evidence="3" id="KW-1185">Reference proteome</keyword>
<dbReference type="EMBL" id="JASKHM010000009">
    <property type="protein sequence ID" value="MEQ4484143.1"/>
    <property type="molecule type" value="Genomic_DNA"/>
</dbReference>
<evidence type="ECO:0000313" key="2">
    <source>
        <dbReference type="EMBL" id="MEQ4484143.1"/>
    </source>
</evidence>
<dbReference type="Gene3D" id="3.40.50.720">
    <property type="entry name" value="NAD(P)-binding Rossmann-like Domain"/>
    <property type="match status" value="1"/>
</dbReference>
<dbReference type="InterPro" id="IPR020904">
    <property type="entry name" value="Sc_DH/Rdtase_CS"/>
</dbReference>
<dbReference type="RefSeq" id="WP_232186509.1">
    <property type="nucleotide sequence ID" value="NZ_JAIOAP010000008.1"/>
</dbReference>
<dbReference type="PRINTS" id="PR00081">
    <property type="entry name" value="GDHRDH"/>
</dbReference>
<evidence type="ECO:0000313" key="3">
    <source>
        <dbReference type="Proteomes" id="UP001493487"/>
    </source>
</evidence>
<reference evidence="2 3" key="1">
    <citation type="journal article" date="2023" name="Genome Announc.">
        <title>Pan-Genome Analyses of the Genus Cohnella and Proposal of the Novel Species Cohnella silvisoli sp. nov., Isolated from Forest Soil.</title>
        <authorList>
            <person name="Wang C."/>
            <person name="Mao L."/>
            <person name="Bao G."/>
            <person name="Zhu H."/>
        </authorList>
    </citation>
    <scope>NUCLEOTIDE SEQUENCE [LARGE SCALE GENOMIC DNA]</scope>
    <source>
        <strain evidence="2 3">NL03-T5-1</strain>
    </source>
</reference>
<dbReference type="PROSITE" id="PS00061">
    <property type="entry name" value="ADH_SHORT"/>
    <property type="match status" value="1"/>
</dbReference>
<accession>A0ABV1KVQ5</accession>
<dbReference type="NCBIfam" id="NF005559">
    <property type="entry name" value="PRK07231.1"/>
    <property type="match status" value="1"/>
</dbReference>
<dbReference type="InterPro" id="IPR036291">
    <property type="entry name" value="NAD(P)-bd_dom_sf"/>
</dbReference>
<dbReference type="Proteomes" id="UP001493487">
    <property type="component" value="Unassembled WGS sequence"/>
</dbReference>
<dbReference type="CDD" id="cd05233">
    <property type="entry name" value="SDR_c"/>
    <property type="match status" value="1"/>
</dbReference>
<comment type="caution">
    <text evidence="2">The sequence shown here is derived from an EMBL/GenBank/DDBJ whole genome shotgun (WGS) entry which is preliminary data.</text>
</comment>
<dbReference type="PRINTS" id="PR00080">
    <property type="entry name" value="SDRFAMILY"/>
</dbReference>
<evidence type="ECO:0000256" key="1">
    <source>
        <dbReference type="ARBA" id="ARBA00006484"/>
    </source>
</evidence>
<proteinExistence type="inferred from homology"/>
<organism evidence="2 3">
    <name type="scientific">Cohnella silvisoli</name>
    <dbReference type="NCBI Taxonomy" id="2873699"/>
    <lineage>
        <taxon>Bacteria</taxon>
        <taxon>Bacillati</taxon>
        <taxon>Bacillota</taxon>
        <taxon>Bacilli</taxon>
        <taxon>Bacillales</taxon>
        <taxon>Paenibacillaceae</taxon>
        <taxon>Cohnella</taxon>
    </lineage>
</organism>
<sequence>MLQGKIALVTGASAGIGRAVALKMASYGAVIGVADRDEALGLQTVQDIIKQGGEAIFVKVDGRVPEQVQSAVASIAEHFGGLHILSNNIGIQRYGNVAGTEVDVWDEVMEVNVRSTFLFSKYAVAHMQNKSASIINTSSVQAFSSQQGVAAYATSKGAIVSLTKSMALDHASEGIRVNCVCPGSVDTPMLRWAAEKFAPSVEEALINWGNKHPLGRVAKAEEVAEVIAFLASEKASFVTGAIIPVDGGLLVKLGVD</sequence>
<dbReference type="SUPFAM" id="SSF51735">
    <property type="entry name" value="NAD(P)-binding Rossmann-fold domains"/>
    <property type="match status" value="1"/>
</dbReference>
<protein>
    <submittedName>
        <fullName evidence="2">SDR family NAD(P)-dependent oxidoreductase</fullName>
    </submittedName>
</protein>
<dbReference type="PANTHER" id="PTHR43975:SF2">
    <property type="entry name" value="EG:BACR7A4.14 PROTEIN-RELATED"/>
    <property type="match status" value="1"/>
</dbReference>
<gene>
    <name evidence="2" type="ORF">QJS35_17235</name>
</gene>
<dbReference type="InterPro" id="IPR002347">
    <property type="entry name" value="SDR_fam"/>
</dbReference>